<reference evidence="3" key="1">
    <citation type="submission" date="1999-12" db="EMBL/GenBank/DDBJ databases">
        <title>Oryza sativa BAC OSJNBa0049B20 genomic sequence.</title>
        <authorList>
            <person name="Buell R."/>
            <person name="Benito M.-I."/>
            <person name="Lin X."/>
            <person name="Mason T.M."/>
            <person name="Umayam L."/>
            <person name="Shea T.P."/>
            <person name="Fujii C.Y."/>
            <person name="Shen M."/>
            <person name="Fraser C.M."/>
        </authorList>
    </citation>
    <scope>NUCLEOTIDE SEQUENCE</scope>
</reference>
<organism evidence="3">
    <name type="scientific">Oryza sativa subsp. japonica</name>
    <name type="common">Rice</name>
    <dbReference type="NCBI Taxonomy" id="39947"/>
    <lineage>
        <taxon>Eukaryota</taxon>
        <taxon>Viridiplantae</taxon>
        <taxon>Streptophyta</taxon>
        <taxon>Embryophyta</taxon>
        <taxon>Tracheophyta</taxon>
        <taxon>Spermatophyta</taxon>
        <taxon>Magnoliopsida</taxon>
        <taxon>Liliopsida</taxon>
        <taxon>Poales</taxon>
        <taxon>Poaceae</taxon>
        <taxon>BOP clade</taxon>
        <taxon>Oryzoideae</taxon>
        <taxon>Oryzeae</taxon>
        <taxon>Oryzinae</taxon>
        <taxon>Oryza</taxon>
        <taxon>Oryza sativa</taxon>
    </lineage>
</organism>
<feature type="compositionally biased region" description="Polar residues" evidence="1">
    <location>
        <begin position="599"/>
        <end position="609"/>
    </location>
</feature>
<evidence type="ECO:0000256" key="1">
    <source>
        <dbReference type="SAM" id="MobiDB-lite"/>
    </source>
</evidence>
<dbReference type="PANTHER" id="PTHR48460:SF1">
    <property type="entry name" value="RWP-RK DOMAIN-CONTAINING PROTEIN"/>
    <property type="match status" value="1"/>
</dbReference>
<dbReference type="AlphaFoldDB" id="Q9XHY4"/>
<dbReference type="SUPFAM" id="SSF117856">
    <property type="entry name" value="AF0104/ALDC/Ptd012-like"/>
    <property type="match status" value="1"/>
</dbReference>
<feature type="region of interest" description="Disordered" evidence="1">
    <location>
        <begin position="594"/>
        <end position="617"/>
    </location>
</feature>
<dbReference type="Pfam" id="PF03479">
    <property type="entry name" value="PCC"/>
    <property type="match status" value="1"/>
</dbReference>
<feature type="domain" description="PPC" evidence="2">
    <location>
        <begin position="50"/>
        <end position="191"/>
    </location>
</feature>
<evidence type="ECO:0000259" key="2">
    <source>
        <dbReference type="PROSITE" id="PS51742"/>
    </source>
</evidence>
<dbReference type="InterPro" id="IPR005175">
    <property type="entry name" value="PPC_dom"/>
</dbReference>
<feature type="compositionally biased region" description="Basic and acidic residues" evidence="1">
    <location>
        <begin position="663"/>
        <end position="674"/>
    </location>
</feature>
<evidence type="ECO:0000313" key="3">
    <source>
        <dbReference type="EMBL" id="AAD38282.1"/>
    </source>
</evidence>
<dbReference type="PROSITE" id="PS51742">
    <property type="entry name" value="PPC"/>
    <property type="match status" value="1"/>
</dbReference>
<accession>Q9XHY4</accession>
<dbReference type="Gene3D" id="3.30.1330.80">
    <property type="entry name" value="Hypothetical protein, similar to alpha- acetolactate decarboxylase, domain 2"/>
    <property type="match status" value="1"/>
</dbReference>
<dbReference type="EMBL" id="AC007789">
    <property type="protein sequence ID" value="AAD38282.1"/>
    <property type="molecule type" value="Genomic_DNA"/>
</dbReference>
<feature type="region of interest" description="Disordered" evidence="1">
    <location>
        <begin position="272"/>
        <end position="350"/>
    </location>
</feature>
<sequence>MGVVTANDAAAAAPGKLRRPSRAAAAALCPCKGRGAPKPPPVAVIAHECPSAMRALVVEVPAGRDVVSCVAAVARRARRGALVLGASGRVADVVLREPAAVVLRGTMEILGLAGCFFPSPPPHAAAEGAPGGGGASAAVFLAGPRGGVLGGGVAPGGLVAAGPVVVVLATFVAAAFDRLPLLKGEETANSEGCDVHGVTRRRRCGAQPPQQQQQRWGNENTRGNLFIFPVGVHKSILANEPSHSTHDKHEKKLTVKKSVSLDIYNHYTNWRMQQRIQSNPRKKKNPIQSTTHAHQPKAKSPNRNRPSQPAGTPIRSVPPTHASGRHRCAAPRPLPLSHSIPIPNPAPPLTASRQLRFDSVRFARAPIYPARSRFPRHPRCYVRGSHGFHCPAAAAAAAAAGAAAGGGGGGADSGSSGFRGAAAEADEDVGEIRRLARFEGRAAAERTFGCLHQRFEEDLPQPRHRQVAVSKAVGGFNNLQAANRTAAKKQKAIIRSFNHSTCGFWDALACSMAIRMPILVSGKSGDDTKNAEREKAKGLLEISKVAKQKALSASGLSTVSLHQAPYDDLLSLLKRFAAFVLTLKSGHIDRSPGAFQGVAKSQQGSSKAGQVSPPGKQNVLGGSAILSYGTQTKGIPTYMDDFKYGFPSSGLSLQTMKWWGTDSHTETTPAKDDNGEAPESANEASKGMTDDELDWGADEAEAEADADSAITTEPSAQLCSLRRKAVDDGRKLLTGKSCGGLELCRLNKRQKMALAQVFGASLPEQLRSKLG</sequence>
<name>Q9XHY4_ORYSJ</name>
<dbReference type="PANTHER" id="PTHR48460">
    <property type="entry name" value="RWP-RK DOMAIN-CONTAINING PROTEIN"/>
    <property type="match status" value="1"/>
</dbReference>
<feature type="region of interest" description="Disordered" evidence="1">
    <location>
        <begin position="663"/>
        <end position="691"/>
    </location>
</feature>
<proteinExistence type="predicted"/>
<dbReference type="CDD" id="cd11378">
    <property type="entry name" value="DUF296"/>
    <property type="match status" value="1"/>
</dbReference>
<protein>
    <submittedName>
        <fullName evidence="3">Uncharacterized protein OSJNBa0049B20.8</fullName>
    </submittedName>
</protein>
<gene>
    <name evidence="3" type="primary">OSJNBa0049B20.8</name>
</gene>